<dbReference type="GO" id="GO:0006412">
    <property type="term" value="P:translation"/>
    <property type="evidence" value="ECO:0007669"/>
    <property type="project" value="UniProtKB-UniRule"/>
</dbReference>
<evidence type="ECO:0000256" key="1">
    <source>
        <dbReference type="ARBA" id="ARBA00007197"/>
    </source>
</evidence>
<name>A0A7X3S6M9_9HYPH</name>
<dbReference type="PANTHER" id="PTHR45987">
    <property type="entry name" value="39S RIBOSOMAL PROTEIN L12"/>
    <property type="match status" value="1"/>
</dbReference>
<keyword evidence="8" id="KW-1185">Reference proteome</keyword>
<dbReference type="GO" id="GO:0022625">
    <property type="term" value="C:cytosolic large ribosomal subunit"/>
    <property type="evidence" value="ECO:0007669"/>
    <property type="project" value="TreeGrafter"/>
</dbReference>
<comment type="similarity">
    <text evidence="1 4">Belongs to the bacterial ribosomal protein bL12 family.</text>
</comment>
<keyword evidence="2 4" id="KW-0689">Ribosomal protein</keyword>
<keyword evidence="3 4" id="KW-0687">Ribonucleoprotein</keyword>
<dbReference type="SUPFAM" id="SSF54736">
    <property type="entry name" value="ClpS-like"/>
    <property type="match status" value="1"/>
</dbReference>
<dbReference type="Pfam" id="PF16320">
    <property type="entry name" value="Ribosomal_L12_N"/>
    <property type="match status" value="1"/>
</dbReference>
<evidence type="ECO:0000259" key="6">
    <source>
        <dbReference type="Pfam" id="PF16320"/>
    </source>
</evidence>
<dbReference type="GO" id="GO:0003729">
    <property type="term" value="F:mRNA binding"/>
    <property type="evidence" value="ECO:0007669"/>
    <property type="project" value="TreeGrafter"/>
</dbReference>
<dbReference type="FunFam" id="1.20.5.710:FF:000007">
    <property type="entry name" value="50S ribosomal protein L7/L12"/>
    <property type="match status" value="1"/>
</dbReference>
<dbReference type="SUPFAM" id="SSF48300">
    <property type="entry name" value="Ribosomal protein L7/12, oligomerisation (N-terminal) domain"/>
    <property type="match status" value="1"/>
</dbReference>
<dbReference type="InterPro" id="IPR014719">
    <property type="entry name" value="Ribosomal_bL12_C/ClpS-like"/>
</dbReference>
<dbReference type="RefSeq" id="WP_160774313.1">
    <property type="nucleotide sequence ID" value="NZ_WUMV01000002.1"/>
</dbReference>
<accession>A0A7X3S6M9</accession>
<dbReference type="HAMAP" id="MF_00368">
    <property type="entry name" value="Ribosomal_bL12"/>
    <property type="match status" value="1"/>
</dbReference>
<dbReference type="CDD" id="cd00387">
    <property type="entry name" value="Ribosomal_L7_L12"/>
    <property type="match status" value="1"/>
</dbReference>
<feature type="domain" description="Large ribosomal subunit protein bL12 C-terminal" evidence="5">
    <location>
        <begin position="60"/>
        <end position="126"/>
    </location>
</feature>
<dbReference type="FunFam" id="3.30.1390.10:FF:000001">
    <property type="entry name" value="50S ribosomal protein L7/L12"/>
    <property type="match status" value="1"/>
</dbReference>
<dbReference type="AlphaFoldDB" id="A0A7X3S6M9"/>
<evidence type="ECO:0000256" key="3">
    <source>
        <dbReference type="ARBA" id="ARBA00023274"/>
    </source>
</evidence>
<comment type="caution">
    <text evidence="7">The sequence shown here is derived from an EMBL/GenBank/DDBJ whole genome shotgun (WGS) entry which is preliminary data.</text>
</comment>
<comment type="function">
    <text evidence="4">Forms part of the ribosomal stalk which helps the ribosome interact with GTP-bound translation factors. Is thus essential for accurate translation.</text>
</comment>
<dbReference type="Proteomes" id="UP000433101">
    <property type="component" value="Unassembled WGS sequence"/>
</dbReference>
<dbReference type="EMBL" id="WUMV01000002">
    <property type="protein sequence ID" value="MXN64049.1"/>
    <property type="molecule type" value="Genomic_DNA"/>
</dbReference>
<dbReference type="InterPro" id="IPR013823">
    <property type="entry name" value="Ribosomal_bL12_C"/>
</dbReference>
<evidence type="ECO:0000313" key="7">
    <source>
        <dbReference type="EMBL" id="MXN64049.1"/>
    </source>
</evidence>
<dbReference type="Pfam" id="PF00542">
    <property type="entry name" value="Ribosomal_L12"/>
    <property type="match status" value="1"/>
</dbReference>
<dbReference type="Gene3D" id="1.20.5.710">
    <property type="entry name" value="Single helix bin"/>
    <property type="match status" value="1"/>
</dbReference>
<sequence>MADLEKIVEELSSLTVMEAAELSKMLEEKWGVSAAAPVAVAAAGVAGGGDAAAAEEKTEFDVILASAGDKKINVIKEVRAITGLGLKEAKDLVEGAPKAVKEGVDKDEAEQLKAKLEEAGAKVELK</sequence>
<dbReference type="Gene3D" id="3.30.1390.10">
    <property type="match status" value="1"/>
</dbReference>
<comment type="subunit">
    <text evidence="4">Homodimer. Part of the ribosomal stalk of the 50S ribosomal subunit. Forms a multimeric L10(L12)X complex, where L10 forms an elongated spine to which 2 to 4 L12 dimers bind in a sequential fashion. Binds GTP-bound translation factors.</text>
</comment>
<dbReference type="GO" id="GO:0003735">
    <property type="term" value="F:structural constituent of ribosome"/>
    <property type="evidence" value="ECO:0007669"/>
    <property type="project" value="InterPro"/>
</dbReference>
<reference evidence="7 8" key="1">
    <citation type="submission" date="2019-12" db="EMBL/GenBank/DDBJ databases">
        <authorList>
            <person name="Li M."/>
        </authorList>
    </citation>
    <scope>NUCLEOTIDE SEQUENCE [LARGE SCALE GENOMIC DNA]</scope>
    <source>
        <strain evidence="7 8">GBMRC 2046</strain>
    </source>
</reference>
<dbReference type="PANTHER" id="PTHR45987:SF4">
    <property type="entry name" value="LARGE RIBOSOMAL SUBUNIT PROTEIN BL12M"/>
    <property type="match status" value="1"/>
</dbReference>
<dbReference type="InterPro" id="IPR008932">
    <property type="entry name" value="Ribosomal_bL12_oligo"/>
</dbReference>
<evidence type="ECO:0000256" key="4">
    <source>
        <dbReference type="HAMAP-Rule" id="MF_00368"/>
    </source>
</evidence>
<proteinExistence type="inferred from homology"/>
<evidence type="ECO:0000256" key="2">
    <source>
        <dbReference type="ARBA" id="ARBA00022980"/>
    </source>
</evidence>
<feature type="domain" description="Large ribosomal subunit protein bL12 oligomerization" evidence="6">
    <location>
        <begin position="4"/>
        <end position="49"/>
    </location>
</feature>
<evidence type="ECO:0000313" key="8">
    <source>
        <dbReference type="Proteomes" id="UP000433101"/>
    </source>
</evidence>
<gene>
    <name evidence="4 7" type="primary">rplL</name>
    <name evidence="7" type="ORF">GR183_03970</name>
</gene>
<dbReference type="NCBIfam" id="TIGR00855">
    <property type="entry name" value="L12"/>
    <property type="match status" value="1"/>
</dbReference>
<protein>
    <recommendedName>
        <fullName evidence="4">Large ribosomal subunit protein bL12</fullName>
    </recommendedName>
</protein>
<dbReference type="InterPro" id="IPR000206">
    <property type="entry name" value="Ribosomal_bL12"/>
</dbReference>
<dbReference type="InterPro" id="IPR036235">
    <property type="entry name" value="Ribosomal_bL12_oligo_N_sf"/>
</dbReference>
<evidence type="ECO:0000259" key="5">
    <source>
        <dbReference type="Pfam" id="PF00542"/>
    </source>
</evidence>
<organism evidence="7 8">
    <name type="scientific">Stappia sediminis</name>
    <dbReference type="NCBI Taxonomy" id="2692190"/>
    <lineage>
        <taxon>Bacteria</taxon>
        <taxon>Pseudomonadati</taxon>
        <taxon>Pseudomonadota</taxon>
        <taxon>Alphaproteobacteria</taxon>
        <taxon>Hyphomicrobiales</taxon>
        <taxon>Stappiaceae</taxon>
        <taxon>Stappia</taxon>
    </lineage>
</organism>